<dbReference type="InterPro" id="IPR036271">
    <property type="entry name" value="Tet_transcr_reg_TetR-rel_C_sf"/>
</dbReference>
<accession>A0AAU8ILT4</accession>
<keyword evidence="1" id="KW-0805">Transcription regulation</keyword>
<feature type="domain" description="HTH tetR-type" evidence="6">
    <location>
        <begin position="24"/>
        <end position="82"/>
    </location>
</feature>
<dbReference type="GO" id="GO:0003700">
    <property type="term" value="F:DNA-binding transcription factor activity"/>
    <property type="evidence" value="ECO:0007669"/>
    <property type="project" value="TreeGrafter"/>
</dbReference>
<dbReference type="PROSITE" id="PS50977">
    <property type="entry name" value="HTH_TETR_2"/>
    <property type="match status" value="1"/>
</dbReference>
<keyword evidence="3" id="KW-0804">Transcription</keyword>
<dbReference type="SUPFAM" id="SSF48498">
    <property type="entry name" value="Tetracyclin repressor-like, C-terminal domain"/>
    <property type="match status" value="1"/>
</dbReference>
<dbReference type="Pfam" id="PF00440">
    <property type="entry name" value="TetR_N"/>
    <property type="match status" value="1"/>
</dbReference>
<evidence type="ECO:0000256" key="2">
    <source>
        <dbReference type="ARBA" id="ARBA00023125"/>
    </source>
</evidence>
<protein>
    <submittedName>
        <fullName evidence="7">TetR/AcrR family transcriptional regulator</fullName>
    </submittedName>
</protein>
<dbReference type="InterPro" id="IPR001647">
    <property type="entry name" value="HTH_TetR"/>
</dbReference>
<dbReference type="Pfam" id="PF21597">
    <property type="entry name" value="TetR_C_43"/>
    <property type="match status" value="1"/>
</dbReference>
<evidence type="ECO:0000313" key="7">
    <source>
        <dbReference type="EMBL" id="XCJ68869.1"/>
    </source>
</evidence>
<dbReference type="PANTHER" id="PTHR30055">
    <property type="entry name" value="HTH-TYPE TRANSCRIPTIONAL REGULATOR RUTR"/>
    <property type="match status" value="1"/>
</dbReference>
<dbReference type="InterPro" id="IPR049445">
    <property type="entry name" value="TetR_SbtR-like_C"/>
</dbReference>
<evidence type="ECO:0000256" key="5">
    <source>
        <dbReference type="SAM" id="MobiDB-lite"/>
    </source>
</evidence>
<dbReference type="RefSeq" id="WP_353940551.1">
    <property type="nucleotide sequence ID" value="NZ_CP159534.1"/>
</dbReference>
<dbReference type="InterPro" id="IPR009057">
    <property type="entry name" value="Homeodomain-like_sf"/>
</dbReference>
<evidence type="ECO:0000259" key="6">
    <source>
        <dbReference type="PROSITE" id="PS50977"/>
    </source>
</evidence>
<reference evidence="7" key="1">
    <citation type="submission" date="2024-06" db="EMBL/GenBank/DDBJ databases">
        <title>Streptomyces sp. strain HUAS MG91 genome sequences.</title>
        <authorList>
            <person name="Mo P."/>
        </authorList>
    </citation>
    <scope>NUCLEOTIDE SEQUENCE</scope>
    <source>
        <strain evidence="7">HUAS MG91</strain>
    </source>
</reference>
<organism evidence="7">
    <name type="scientific">Streptomyces tabacisoli</name>
    <dbReference type="NCBI Taxonomy" id="3156398"/>
    <lineage>
        <taxon>Bacteria</taxon>
        <taxon>Bacillati</taxon>
        <taxon>Actinomycetota</taxon>
        <taxon>Actinomycetes</taxon>
        <taxon>Kitasatosporales</taxon>
        <taxon>Streptomycetaceae</taxon>
        <taxon>Streptomyces</taxon>
    </lineage>
</organism>
<dbReference type="SUPFAM" id="SSF46689">
    <property type="entry name" value="Homeodomain-like"/>
    <property type="match status" value="1"/>
</dbReference>
<dbReference type="KEGG" id="stac:ABII15_02335"/>
<dbReference type="PANTHER" id="PTHR30055:SF234">
    <property type="entry name" value="HTH-TYPE TRANSCRIPTIONAL REGULATOR BETI"/>
    <property type="match status" value="1"/>
</dbReference>
<evidence type="ECO:0000256" key="4">
    <source>
        <dbReference type="PROSITE-ProRule" id="PRU00335"/>
    </source>
</evidence>
<dbReference type="GO" id="GO:0000976">
    <property type="term" value="F:transcription cis-regulatory region binding"/>
    <property type="evidence" value="ECO:0007669"/>
    <property type="project" value="TreeGrafter"/>
</dbReference>
<feature type="DNA-binding region" description="H-T-H motif" evidence="4">
    <location>
        <begin position="45"/>
        <end position="64"/>
    </location>
</feature>
<dbReference type="Gene3D" id="1.10.357.10">
    <property type="entry name" value="Tetracycline Repressor, domain 2"/>
    <property type="match status" value="1"/>
</dbReference>
<keyword evidence="2 4" id="KW-0238">DNA-binding</keyword>
<sequence>MPDPGPGNGLTTPPRPRPRRSDAEGNRARIIEVASAAFTGSPDATLQSIAKAAGVGQGTMYRHFPSREALLLAVYRADVEALVQAAPRLLAEHEPLEALRRWFGRLAAYGRVKQGASQALEAATRADLGSPSYPPVAAALDQLLTACDDAGQLRSGARADEVLLLVSFLWKVDNGPGWHERTERMLGIVIDGLRGDAASR</sequence>
<dbReference type="AlphaFoldDB" id="A0AAU8ILT4"/>
<dbReference type="InterPro" id="IPR050109">
    <property type="entry name" value="HTH-type_TetR-like_transc_reg"/>
</dbReference>
<dbReference type="EMBL" id="CP159534">
    <property type="protein sequence ID" value="XCJ68869.1"/>
    <property type="molecule type" value="Genomic_DNA"/>
</dbReference>
<evidence type="ECO:0000256" key="1">
    <source>
        <dbReference type="ARBA" id="ARBA00023015"/>
    </source>
</evidence>
<proteinExistence type="predicted"/>
<feature type="region of interest" description="Disordered" evidence="5">
    <location>
        <begin position="1"/>
        <end position="25"/>
    </location>
</feature>
<gene>
    <name evidence="7" type="ORF">ABII15_02335</name>
</gene>
<name>A0AAU8ILT4_9ACTN</name>
<evidence type="ECO:0000256" key="3">
    <source>
        <dbReference type="ARBA" id="ARBA00023163"/>
    </source>
</evidence>